<accession>B1ZS63</accession>
<feature type="chain" id="PRO_5002772644" description="DUF4412 domain-containing protein" evidence="1">
    <location>
        <begin position="23"/>
        <end position="230"/>
    </location>
</feature>
<dbReference type="HOGENOM" id="CLU_1203844_0_0_0"/>
<name>B1ZS63_OPITP</name>
<dbReference type="Pfam" id="PF14371">
    <property type="entry name" value="DUF4412"/>
    <property type="match status" value="1"/>
</dbReference>
<dbReference type="STRING" id="452637.Oter_2380"/>
<dbReference type="Proteomes" id="UP000007013">
    <property type="component" value="Chromosome"/>
</dbReference>
<dbReference type="InterPro" id="IPR025524">
    <property type="entry name" value="DUF4412"/>
</dbReference>
<proteinExistence type="predicted"/>
<keyword evidence="1" id="KW-0732">Signal</keyword>
<evidence type="ECO:0000313" key="4">
    <source>
        <dbReference type="Proteomes" id="UP000007013"/>
    </source>
</evidence>
<feature type="domain" description="DUF4412" evidence="2">
    <location>
        <begin position="25"/>
        <end position="212"/>
    </location>
</feature>
<protein>
    <recommendedName>
        <fullName evidence="2">DUF4412 domain-containing protein</fullName>
    </recommendedName>
</protein>
<evidence type="ECO:0000256" key="1">
    <source>
        <dbReference type="SAM" id="SignalP"/>
    </source>
</evidence>
<dbReference type="AlphaFoldDB" id="B1ZS63"/>
<reference evidence="3 4" key="1">
    <citation type="journal article" date="2011" name="J. Bacteriol.">
        <title>Genome sequence of the verrucomicrobium Opitutus terrae PB90-1, an abundant inhabitant of rice paddy soil ecosystems.</title>
        <authorList>
            <person name="van Passel M.W."/>
            <person name="Kant R."/>
            <person name="Palva A."/>
            <person name="Copeland A."/>
            <person name="Lucas S."/>
            <person name="Lapidus A."/>
            <person name="Glavina del Rio T."/>
            <person name="Pitluck S."/>
            <person name="Goltsman E."/>
            <person name="Clum A."/>
            <person name="Sun H."/>
            <person name="Schmutz J."/>
            <person name="Larimer F.W."/>
            <person name="Land M.L."/>
            <person name="Hauser L."/>
            <person name="Kyrpides N."/>
            <person name="Mikhailova N."/>
            <person name="Richardson P.P."/>
            <person name="Janssen P.H."/>
            <person name="de Vos W.M."/>
            <person name="Smidt H."/>
        </authorList>
    </citation>
    <scope>NUCLEOTIDE SEQUENCE [LARGE SCALE GENOMIC DNA]</scope>
    <source>
        <strain evidence="4">DSM 11246 / JCM 15787 / PB90-1</strain>
    </source>
</reference>
<sequence>MKLHPILAVALAVFVAPAAVHAASFEGSVRMKMSQPKGEAFEMTYRMKGGLMRTEMQTGNGSMATIMDLGKKEMIVLMPEQQMYMVHSLAAAGAAVEKQASDVTFEKTGDTEKILGYDCTKYISKSKDGISDVWVTEQLGSFAGLGGMAGGGKGGKGKAQTSGWEKALMGKDLFPLRVVVKNQKGAEQFRMEVVAVDKGPQPAELFAPPAGYQKFDMGGMMRGMLPGGKR</sequence>
<evidence type="ECO:0000313" key="3">
    <source>
        <dbReference type="EMBL" id="ACB75662.1"/>
    </source>
</evidence>
<dbReference type="EMBL" id="CP001032">
    <property type="protein sequence ID" value="ACB75662.1"/>
    <property type="molecule type" value="Genomic_DNA"/>
</dbReference>
<dbReference type="RefSeq" id="WP_012375199.1">
    <property type="nucleotide sequence ID" value="NC_010571.1"/>
</dbReference>
<dbReference type="OrthoDB" id="9798841at2"/>
<feature type="signal peptide" evidence="1">
    <location>
        <begin position="1"/>
        <end position="22"/>
    </location>
</feature>
<dbReference type="eggNOG" id="ENOG5033KZ8">
    <property type="taxonomic scope" value="Bacteria"/>
</dbReference>
<gene>
    <name evidence="3" type="ordered locus">Oter_2380</name>
</gene>
<organism evidence="3 4">
    <name type="scientific">Opitutus terrae (strain DSM 11246 / JCM 15787 / PB90-1)</name>
    <dbReference type="NCBI Taxonomy" id="452637"/>
    <lineage>
        <taxon>Bacteria</taxon>
        <taxon>Pseudomonadati</taxon>
        <taxon>Verrucomicrobiota</taxon>
        <taxon>Opitutia</taxon>
        <taxon>Opitutales</taxon>
        <taxon>Opitutaceae</taxon>
        <taxon>Opitutus</taxon>
    </lineage>
</organism>
<dbReference type="KEGG" id="ote:Oter_2380"/>
<keyword evidence="4" id="KW-1185">Reference proteome</keyword>
<evidence type="ECO:0000259" key="2">
    <source>
        <dbReference type="Pfam" id="PF14371"/>
    </source>
</evidence>